<dbReference type="SUPFAM" id="SSF54593">
    <property type="entry name" value="Glyoxalase/Bleomycin resistance protein/Dihydroxybiphenyl dioxygenase"/>
    <property type="match status" value="1"/>
</dbReference>
<dbReference type="Proteomes" id="UP001597131">
    <property type="component" value="Unassembled WGS sequence"/>
</dbReference>
<evidence type="ECO:0000313" key="2">
    <source>
        <dbReference type="EMBL" id="MFD1095750.1"/>
    </source>
</evidence>
<dbReference type="PROSITE" id="PS51819">
    <property type="entry name" value="VOC"/>
    <property type="match status" value="1"/>
</dbReference>
<keyword evidence="3" id="KW-1185">Reference proteome</keyword>
<dbReference type="InterPro" id="IPR029068">
    <property type="entry name" value="Glyas_Bleomycin-R_OHBP_Dase"/>
</dbReference>
<reference evidence="3" key="1">
    <citation type="journal article" date="2019" name="Int. J. Syst. Evol. Microbiol.">
        <title>The Global Catalogue of Microorganisms (GCM) 10K type strain sequencing project: providing services to taxonomists for standard genome sequencing and annotation.</title>
        <authorList>
            <consortium name="The Broad Institute Genomics Platform"/>
            <consortium name="The Broad Institute Genome Sequencing Center for Infectious Disease"/>
            <person name="Wu L."/>
            <person name="Ma J."/>
        </authorList>
    </citation>
    <scope>NUCLEOTIDE SEQUENCE [LARGE SCALE GENOMIC DNA]</scope>
    <source>
        <strain evidence="3">CCUG 64793</strain>
    </source>
</reference>
<dbReference type="Gene3D" id="3.10.180.10">
    <property type="entry name" value="2,3-Dihydroxybiphenyl 1,2-Dioxygenase, domain 1"/>
    <property type="match status" value="1"/>
</dbReference>
<feature type="domain" description="VOC" evidence="1">
    <location>
        <begin position="4"/>
        <end position="125"/>
    </location>
</feature>
<dbReference type="InterPro" id="IPR037523">
    <property type="entry name" value="VOC_core"/>
</dbReference>
<sequence length="125" mass="13931">MIIKDKIFTSFAVNDLQKAEDFYTEVLGLKLTKNKMGLLEIASGPGGRLIIYPKPDHTPASFTVLNFPVENIYEAVEALEKKGVKFEHYDGNIKTDEKGISRAEGRPSVAWFKDPSGNILSVIEE</sequence>
<evidence type="ECO:0000259" key="1">
    <source>
        <dbReference type="PROSITE" id="PS51819"/>
    </source>
</evidence>
<dbReference type="RefSeq" id="WP_380744750.1">
    <property type="nucleotide sequence ID" value="NZ_JBHTLI010000001.1"/>
</dbReference>
<organism evidence="2 3">
    <name type="scientific">Salegentibacter chungangensis</name>
    <dbReference type="NCBI Taxonomy" id="1335724"/>
    <lineage>
        <taxon>Bacteria</taxon>
        <taxon>Pseudomonadati</taxon>
        <taxon>Bacteroidota</taxon>
        <taxon>Flavobacteriia</taxon>
        <taxon>Flavobacteriales</taxon>
        <taxon>Flavobacteriaceae</taxon>
        <taxon>Salegentibacter</taxon>
    </lineage>
</organism>
<gene>
    <name evidence="2" type="ORF">ACFQ3Q_08320</name>
</gene>
<proteinExistence type="predicted"/>
<comment type="caution">
    <text evidence="2">The sequence shown here is derived from an EMBL/GenBank/DDBJ whole genome shotgun (WGS) entry which is preliminary data.</text>
</comment>
<dbReference type="EMBL" id="JBHTLI010000001">
    <property type="protein sequence ID" value="MFD1095750.1"/>
    <property type="molecule type" value="Genomic_DNA"/>
</dbReference>
<accession>A0ABW3NSY2</accession>
<protein>
    <submittedName>
        <fullName evidence="2">VOC family protein</fullName>
    </submittedName>
</protein>
<name>A0ABW3NSY2_9FLAO</name>
<evidence type="ECO:0000313" key="3">
    <source>
        <dbReference type="Proteomes" id="UP001597131"/>
    </source>
</evidence>
<dbReference type="Pfam" id="PF00903">
    <property type="entry name" value="Glyoxalase"/>
    <property type="match status" value="1"/>
</dbReference>
<dbReference type="InterPro" id="IPR004360">
    <property type="entry name" value="Glyas_Fos-R_dOase_dom"/>
</dbReference>